<evidence type="ECO:0000313" key="9">
    <source>
        <dbReference type="Proteomes" id="UP000244803"/>
    </source>
</evidence>
<evidence type="ECO:0000256" key="1">
    <source>
        <dbReference type="ARBA" id="ARBA00008455"/>
    </source>
</evidence>
<keyword evidence="2" id="KW-0865">Zymogen</keyword>
<keyword evidence="5" id="KW-0812">Transmembrane</keyword>
<dbReference type="SUPFAM" id="SSF54001">
    <property type="entry name" value="Cysteine proteinases"/>
    <property type="match status" value="1"/>
</dbReference>
<feature type="domain" description="Peptidase C1A papain C-terminal" evidence="6">
    <location>
        <begin position="271"/>
        <end position="487"/>
    </location>
</feature>
<dbReference type="CDD" id="cd02248">
    <property type="entry name" value="Peptidase_C1A"/>
    <property type="match status" value="1"/>
</dbReference>
<keyword evidence="5" id="KW-1133">Transmembrane helix</keyword>
<dbReference type="PANTHER" id="PTHR12411">
    <property type="entry name" value="CYSTEINE PROTEASE FAMILY C1-RELATED"/>
    <property type="match status" value="1"/>
</dbReference>
<dbReference type="InterPro" id="IPR000668">
    <property type="entry name" value="Peptidase_C1A_C"/>
</dbReference>
<comment type="similarity">
    <text evidence="1">Belongs to the peptidase C1 family.</text>
</comment>
<accession>A0A976M7X3</accession>
<gene>
    <name evidence="8" type="ORF">MACJ_001057</name>
</gene>
<dbReference type="EMBL" id="CP056068">
    <property type="protein sequence ID" value="UKJ90127.2"/>
    <property type="molecule type" value="Genomic_DNA"/>
</dbReference>
<evidence type="ECO:0000313" key="8">
    <source>
        <dbReference type="EMBL" id="UKJ90127.2"/>
    </source>
</evidence>
<dbReference type="InterPro" id="IPR013128">
    <property type="entry name" value="Peptidase_C1A"/>
</dbReference>
<evidence type="ECO:0000256" key="5">
    <source>
        <dbReference type="SAM" id="Phobius"/>
    </source>
</evidence>
<keyword evidence="3" id="KW-1015">Disulfide bond</keyword>
<dbReference type="Pfam" id="PF08246">
    <property type="entry name" value="Inhibitor_I29"/>
    <property type="match status" value="1"/>
</dbReference>
<keyword evidence="5" id="KW-0472">Membrane</keyword>
<dbReference type="GO" id="GO:0008234">
    <property type="term" value="F:cysteine-type peptidase activity"/>
    <property type="evidence" value="ECO:0007669"/>
    <property type="project" value="InterPro"/>
</dbReference>
<feature type="domain" description="Cathepsin propeptide inhibitor" evidence="7">
    <location>
        <begin position="181"/>
        <end position="238"/>
    </location>
</feature>
<feature type="transmembrane region" description="Helical" evidence="5">
    <location>
        <begin position="39"/>
        <end position="60"/>
    </location>
</feature>
<dbReference type="PROSITE" id="PS00639">
    <property type="entry name" value="THIOL_PROTEASE_HIS"/>
    <property type="match status" value="1"/>
</dbReference>
<evidence type="ECO:0000256" key="4">
    <source>
        <dbReference type="ARBA" id="ARBA00023180"/>
    </source>
</evidence>
<dbReference type="InterPro" id="IPR038765">
    <property type="entry name" value="Papain-like_cys_pep_sf"/>
</dbReference>
<dbReference type="OrthoDB" id="190265at2759"/>
<dbReference type="InterPro" id="IPR025660">
    <property type="entry name" value="Pept_his_AS"/>
</dbReference>
<evidence type="ECO:0000256" key="3">
    <source>
        <dbReference type="ARBA" id="ARBA00023157"/>
    </source>
</evidence>
<evidence type="ECO:0000259" key="6">
    <source>
        <dbReference type="SMART" id="SM00645"/>
    </source>
</evidence>
<sequence length="489" mass="57342">MELPYNHFFVRKYSRGNSYTLDEDFKDKKFKVKFINKQIIAILILIPVIVIGITVFMLTFRPGSKLFKYRFEKPVPLKTIKPIHSDKTLDCEKYGDVCRDLEALKAKYLERLETKLKDKGIEMVDVDDLYCTSETMDKFCHSLKGEKAGLTTKELKTIINYIVDVKIELDDDFEVEAIIKFKKFVRTFKKEYGNVDRYKLRYSYFRKNMMYIETFNSDKERMYTLGYTAASDLSEREMTGGILDSNTIKYLPEDEVLTSGYGQFKDPNYYPGKLFDWRDKGVIIPIRDQGRCGSCWAFATADLISAVLAIGTKKLLTFSVQQILDCIIPQFRCGTGGIPFFAIKYAITHPYCTEEEYPYKKEDFICKQPNPCKNKIEMKMVSFKKKDLIEHLEREGPFLINMYTEKDFMLYKEGIYRFRNCRTNNHAVVVVGHGYDDTHKVHYWIVRNSWGENWGEKGYFRVVNDFEYVDGKKHYYCGLQSKATGLKLK</sequence>
<evidence type="ECO:0000256" key="2">
    <source>
        <dbReference type="ARBA" id="ARBA00023145"/>
    </source>
</evidence>
<name>A0A976M7X3_THEOR</name>
<dbReference type="InterPro" id="IPR039417">
    <property type="entry name" value="Peptidase_C1A_papain-like"/>
</dbReference>
<dbReference type="SMART" id="SM00848">
    <property type="entry name" value="Inhibitor_I29"/>
    <property type="match status" value="1"/>
</dbReference>
<dbReference type="Gene3D" id="3.90.70.10">
    <property type="entry name" value="Cysteine proteinases"/>
    <property type="match status" value="1"/>
</dbReference>
<dbReference type="SMART" id="SM00645">
    <property type="entry name" value="Pept_C1"/>
    <property type="match status" value="1"/>
</dbReference>
<protein>
    <recommendedName>
        <fullName evidence="10">Cysteine protease TacP</fullName>
    </recommendedName>
</protein>
<dbReference type="Pfam" id="PF00112">
    <property type="entry name" value="Peptidase_C1"/>
    <property type="match status" value="1"/>
</dbReference>
<dbReference type="InterPro" id="IPR025661">
    <property type="entry name" value="Pept_asp_AS"/>
</dbReference>
<dbReference type="PROSITE" id="PS00640">
    <property type="entry name" value="THIOL_PROTEASE_ASN"/>
    <property type="match status" value="1"/>
</dbReference>
<dbReference type="Proteomes" id="UP000244803">
    <property type="component" value="Chromosome 2"/>
</dbReference>
<dbReference type="InterPro" id="IPR000169">
    <property type="entry name" value="Pept_cys_AS"/>
</dbReference>
<proteinExistence type="inferred from homology"/>
<dbReference type="AlphaFoldDB" id="A0A976M7X3"/>
<dbReference type="PRINTS" id="PR00705">
    <property type="entry name" value="PAPAIN"/>
</dbReference>
<organism evidence="8 9">
    <name type="scientific">Theileria orientalis</name>
    <dbReference type="NCBI Taxonomy" id="68886"/>
    <lineage>
        <taxon>Eukaryota</taxon>
        <taxon>Sar</taxon>
        <taxon>Alveolata</taxon>
        <taxon>Apicomplexa</taxon>
        <taxon>Aconoidasida</taxon>
        <taxon>Piroplasmida</taxon>
        <taxon>Theileriidae</taxon>
        <taxon>Theileria</taxon>
    </lineage>
</organism>
<evidence type="ECO:0000259" key="7">
    <source>
        <dbReference type="SMART" id="SM00848"/>
    </source>
</evidence>
<reference evidence="8" key="1">
    <citation type="submission" date="2022-07" db="EMBL/GenBank/DDBJ databases">
        <title>Evaluation of T. orientalis genome assembly methods using nanopore sequencing and analysis of variation between genomes.</title>
        <authorList>
            <person name="Yam J."/>
            <person name="Micallef M.L."/>
            <person name="Liu M."/>
            <person name="Djordjevic S.P."/>
            <person name="Bogema D.R."/>
            <person name="Jenkins C."/>
        </authorList>
    </citation>
    <scope>NUCLEOTIDE SEQUENCE</scope>
    <source>
        <strain evidence="8">Fish Creek</strain>
    </source>
</reference>
<dbReference type="GO" id="GO:0006508">
    <property type="term" value="P:proteolysis"/>
    <property type="evidence" value="ECO:0007669"/>
    <property type="project" value="InterPro"/>
</dbReference>
<keyword evidence="4" id="KW-0325">Glycoprotein</keyword>
<evidence type="ECO:0008006" key="10">
    <source>
        <dbReference type="Google" id="ProtNLM"/>
    </source>
</evidence>
<dbReference type="InterPro" id="IPR013201">
    <property type="entry name" value="Prot_inhib_I29"/>
</dbReference>
<dbReference type="PROSITE" id="PS00139">
    <property type="entry name" value="THIOL_PROTEASE_CYS"/>
    <property type="match status" value="1"/>
</dbReference>